<dbReference type="Gene3D" id="3.20.110.20">
    <property type="match status" value="1"/>
</dbReference>
<organism evidence="4 5">
    <name type="scientific">candidate division WWE3 bacterium CSP1-7</name>
    <dbReference type="NCBI Taxonomy" id="1576480"/>
    <lineage>
        <taxon>Bacteria</taxon>
        <taxon>Katanobacteria</taxon>
    </lineage>
</organism>
<dbReference type="InterPro" id="IPR004300">
    <property type="entry name" value="Glyco_hydro_57_N"/>
</dbReference>
<dbReference type="InterPro" id="IPR011330">
    <property type="entry name" value="Glyco_hydro/deAcase_b/a-brl"/>
</dbReference>
<dbReference type="InterPro" id="IPR052046">
    <property type="entry name" value="GH57_Enzymes"/>
</dbReference>
<sequence length="408" mass="46301">MMDSTSSPLVWAPFLHLYQPPTQLPAVLKKIAEESYVPLVSFLERNPHAKTTININASLTSQLAEHGYEDVLAGLRRLAEKGQVELTGSAAYHPLLSRIPFSEISRQVQLNEEINREFFGGVYKPRGFFPPEMAYSKKVGDAVAELGYEWILVEDACSSVQPLSFDKVYRLDKLNLAVLFRNRKLSLAIAFKQVQNATEFEELAKKELKDSDFILTALDGETFGHHHKDGFEILEGMYGKFESVTISELVSRYPKGEENDPMESTWAANHAECKKGAIYPRWDHPGSPLHPKQWELYRLALTVVEGYVHQIPPKMLGGKVRDHLTPDQRKWLKARDLLDRGLHSDQFWWASHNPHWHPAMVERGADLLLKAILATPEISESEATRAKELYQEITTEGIKLYGTEPIIG</sequence>
<name>A0A0T5ZWT1_UNCKA</name>
<proteinExistence type="inferred from homology"/>
<dbReference type="PANTHER" id="PTHR36306">
    <property type="entry name" value="ALPHA-AMYLASE-RELATED-RELATED"/>
    <property type="match status" value="1"/>
</dbReference>
<dbReference type="SUPFAM" id="SSF88713">
    <property type="entry name" value="Glycoside hydrolase/deacetylase"/>
    <property type="match status" value="1"/>
</dbReference>
<dbReference type="Pfam" id="PF03065">
    <property type="entry name" value="Glyco_hydro_57"/>
    <property type="match status" value="1"/>
</dbReference>
<keyword evidence="2" id="KW-0119">Carbohydrate metabolism</keyword>
<evidence type="ECO:0000256" key="2">
    <source>
        <dbReference type="ARBA" id="ARBA00023277"/>
    </source>
</evidence>
<dbReference type="GO" id="GO:0005975">
    <property type="term" value="P:carbohydrate metabolic process"/>
    <property type="evidence" value="ECO:0007669"/>
    <property type="project" value="InterPro"/>
</dbReference>
<evidence type="ECO:0000313" key="5">
    <source>
        <dbReference type="Proteomes" id="UP000051297"/>
    </source>
</evidence>
<feature type="domain" description="Glycoside hydrolase family 57 N-terminal" evidence="3">
    <location>
        <begin position="27"/>
        <end position="250"/>
    </location>
</feature>
<protein>
    <submittedName>
        <fullName evidence="4">Alpha-galactosidase</fullName>
    </submittedName>
</protein>
<gene>
    <name evidence="4" type="ORF">XU08_C0005G0034</name>
</gene>
<evidence type="ECO:0000256" key="1">
    <source>
        <dbReference type="ARBA" id="ARBA00006821"/>
    </source>
</evidence>
<accession>A0A0T5ZWT1</accession>
<evidence type="ECO:0000313" key="4">
    <source>
        <dbReference type="EMBL" id="KRT67273.1"/>
    </source>
</evidence>
<dbReference type="PANTHER" id="PTHR36306:SF1">
    <property type="entry name" value="ALPHA-AMYLASE-RELATED"/>
    <property type="match status" value="1"/>
</dbReference>
<dbReference type="AlphaFoldDB" id="A0A0T5ZWT1"/>
<dbReference type="STRING" id="1576480.XU08_C0005G0034"/>
<reference evidence="4 5" key="1">
    <citation type="submission" date="2015-05" db="EMBL/GenBank/DDBJ databases">
        <title>Critical biogeochemical functions in the subsurface are associated with bacteria from new phyla and little studied lineages.</title>
        <authorList>
            <person name="Hug L.A."/>
            <person name="Thomas B.C."/>
            <person name="Sharon I."/>
            <person name="Brown C.T."/>
            <person name="Sharma R."/>
            <person name="Hettich R.L."/>
            <person name="Wilkins M.J."/>
            <person name="Williams K.H."/>
            <person name="Singh A."/>
            <person name="Banfield J.F."/>
        </authorList>
    </citation>
    <scope>NUCLEOTIDE SEQUENCE [LARGE SCALE GENOMIC DNA]</scope>
    <source>
        <strain evidence="4">CSP1-7</strain>
    </source>
</reference>
<comment type="similarity">
    <text evidence="1">Belongs to the glycosyl hydrolase 57 family.</text>
</comment>
<evidence type="ECO:0000259" key="3">
    <source>
        <dbReference type="Pfam" id="PF03065"/>
    </source>
</evidence>
<comment type="caution">
    <text evidence="4">The sequence shown here is derived from an EMBL/GenBank/DDBJ whole genome shotgun (WGS) entry which is preliminary data.</text>
</comment>
<dbReference type="Proteomes" id="UP000051297">
    <property type="component" value="Unassembled WGS sequence"/>
</dbReference>
<dbReference type="GO" id="GO:0003824">
    <property type="term" value="F:catalytic activity"/>
    <property type="evidence" value="ECO:0007669"/>
    <property type="project" value="InterPro"/>
</dbReference>
<dbReference type="EMBL" id="LDXK01000005">
    <property type="protein sequence ID" value="KRT67273.1"/>
    <property type="molecule type" value="Genomic_DNA"/>
</dbReference>